<feature type="domain" description="DJ-1/PfpI" evidence="1">
    <location>
        <begin position="1"/>
        <end position="175"/>
    </location>
</feature>
<dbReference type="PANTHER" id="PTHR48094">
    <property type="entry name" value="PROTEIN/NUCLEIC ACID DEGLYCASE DJ-1-RELATED"/>
    <property type="match status" value="1"/>
</dbReference>
<dbReference type="STRING" id="137838.GCA_001458595_01512"/>
<dbReference type="GO" id="GO:0005737">
    <property type="term" value="C:cytoplasm"/>
    <property type="evidence" value="ECO:0007669"/>
    <property type="project" value="TreeGrafter"/>
</dbReference>
<evidence type="ECO:0000313" key="2">
    <source>
        <dbReference type="EMBL" id="PEG30224.1"/>
    </source>
</evidence>
<dbReference type="Pfam" id="PF01965">
    <property type="entry name" value="DJ-1_PfpI"/>
    <property type="match status" value="1"/>
</dbReference>
<dbReference type="OrthoDB" id="9800516at2"/>
<sequence length="194" mass="22137">MKILLFLAKGFETMEFSVFVDVMGWARNDYGNDIQVVTCGFKKQVMSTFNIPVIIDKTIDEINVDDYDALAIPGGFEEFGFYEEAYDERFLNLIREFDLRGKIIATICVAALPVGKSGVLKNRKATTYHLRDAYRQKQLKEFGVNVVNEPIVVDRNIITSYCPETAPYVAFKLLEMLTSEKQMEIVKVAMGFKK</sequence>
<evidence type="ECO:0000313" key="3">
    <source>
        <dbReference type="Proteomes" id="UP000220840"/>
    </source>
</evidence>
<reference evidence="2 3" key="1">
    <citation type="submission" date="2017-10" db="EMBL/GenBank/DDBJ databases">
        <title>Effective Description of Clostridium neonatale sp. nov. linked to necrotizing enterocolitis in neonates and a clarification of species assignable to the genus Clostridium (Prazmowski 1880) emend. Lawson and Rainey 2016.</title>
        <authorList>
            <person name="Bernard K."/>
            <person name="Burdz T."/>
            <person name="Wiebe D."/>
            <person name="Balcewich B."/>
            <person name="Alfa M."/>
            <person name="Bernier A.-M."/>
        </authorList>
    </citation>
    <scope>NUCLEOTIDE SEQUENCE [LARGE SCALE GENOMIC DNA]</scope>
    <source>
        <strain evidence="2 3">LCDC99A005</strain>
    </source>
</reference>
<dbReference type="AlphaFoldDB" id="A0A2A7MEP3"/>
<dbReference type="PANTHER" id="PTHR48094:SF5">
    <property type="entry name" value="PROTEIN DJ-1 HOMOLOG"/>
    <property type="match status" value="1"/>
</dbReference>
<protein>
    <submittedName>
        <fullName evidence="2">DJ-1 family protein</fullName>
    </submittedName>
</protein>
<evidence type="ECO:0000259" key="1">
    <source>
        <dbReference type="Pfam" id="PF01965"/>
    </source>
</evidence>
<dbReference type="Gene3D" id="3.40.50.880">
    <property type="match status" value="1"/>
</dbReference>
<accession>A0A2A7MEP3</accession>
<keyword evidence="3" id="KW-1185">Reference proteome</keyword>
<name>A0A2A7MEP3_9CLOT</name>
<dbReference type="InterPro" id="IPR029062">
    <property type="entry name" value="Class_I_gatase-like"/>
</dbReference>
<comment type="caution">
    <text evidence="2">The sequence shown here is derived from an EMBL/GenBank/DDBJ whole genome shotgun (WGS) entry which is preliminary data.</text>
</comment>
<dbReference type="EMBL" id="PDCJ01000001">
    <property type="protein sequence ID" value="PEG30224.1"/>
    <property type="molecule type" value="Genomic_DNA"/>
</dbReference>
<dbReference type="InterPro" id="IPR050325">
    <property type="entry name" value="Prot/Nucl_acid_deglycase"/>
</dbReference>
<organism evidence="2 3">
    <name type="scientific">Clostridium neonatale</name>
    <dbReference type="NCBI Taxonomy" id="137838"/>
    <lineage>
        <taxon>Bacteria</taxon>
        <taxon>Bacillati</taxon>
        <taxon>Bacillota</taxon>
        <taxon>Clostridia</taxon>
        <taxon>Eubacteriales</taxon>
        <taxon>Clostridiaceae</taxon>
        <taxon>Clostridium</taxon>
    </lineage>
</organism>
<dbReference type="InterPro" id="IPR002818">
    <property type="entry name" value="DJ-1/PfpI"/>
</dbReference>
<dbReference type="RefSeq" id="WP_058294399.1">
    <property type="nucleotide sequence ID" value="NZ_JBNOOD010000100.1"/>
</dbReference>
<gene>
    <name evidence="2" type="ORF">CQ394_00385</name>
</gene>
<proteinExistence type="predicted"/>
<dbReference type="CDD" id="cd03135">
    <property type="entry name" value="GATase1_DJ-1"/>
    <property type="match status" value="1"/>
</dbReference>
<dbReference type="SUPFAM" id="SSF52317">
    <property type="entry name" value="Class I glutamine amidotransferase-like"/>
    <property type="match status" value="1"/>
</dbReference>
<dbReference type="Proteomes" id="UP000220840">
    <property type="component" value="Unassembled WGS sequence"/>
</dbReference>